<sequence>MRTHFPFGVFTTCLMYMCLSSPRQAFQASLPLLFIHMDQEKPDSLQPRATARRRRIRASILHQ</sequence>
<dbReference type="Proteomes" id="UP000004995">
    <property type="component" value="Unassembled WGS sequence"/>
</dbReference>
<organism evidence="1 2">
    <name type="scientific">Setaria italica</name>
    <name type="common">Foxtail millet</name>
    <name type="synonym">Panicum italicum</name>
    <dbReference type="NCBI Taxonomy" id="4555"/>
    <lineage>
        <taxon>Eukaryota</taxon>
        <taxon>Viridiplantae</taxon>
        <taxon>Streptophyta</taxon>
        <taxon>Embryophyta</taxon>
        <taxon>Tracheophyta</taxon>
        <taxon>Spermatophyta</taxon>
        <taxon>Magnoliopsida</taxon>
        <taxon>Liliopsida</taxon>
        <taxon>Poales</taxon>
        <taxon>Poaceae</taxon>
        <taxon>PACMAD clade</taxon>
        <taxon>Panicoideae</taxon>
        <taxon>Panicodae</taxon>
        <taxon>Paniceae</taxon>
        <taxon>Cenchrinae</taxon>
        <taxon>Setaria</taxon>
    </lineage>
</organism>
<evidence type="ECO:0000313" key="1">
    <source>
        <dbReference type="EnsemblPlants" id="KQL30059"/>
    </source>
</evidence>
<protein>
    <submittedName>
        <fullName evidence="1">Uncharacterized protein</fullName>
    </submittedName>
</protein>
<dbReference type="EMBL" id="AGNK02000389">
    <property type="status" value="NOT_ANNOTATED_CDS"/>
    <property type="molecule type" value="Genomic_DNA"/>
</dbReference>
<dbReference type="EnsemblPlants" id="KQL30059">
    <property type="protein sequence ID" value="KQL30059"/>
    <property type="gene ID" value="SETIT_020470mg"/>
</dbReference>
<name>K3Z1Q2_SETIT</name>
<dbReference type="Gramene" id="KQL30059">
    <property type="protein sequence ID" value="KQL30059"/>
    <property type="gene ID" value="SETIT_020470mg"/>
</dbReference>
<evidence type="ECO:0000313" key="2">
    <source>
        <dbReference type="Proteomes" id="UP000004995"/>
    </source>
</evidence>
<accession>K3Z1Q2</accession>
<proteinExistence type="predicted"/>
<reference evidence="2" key="1">
    <citation type="journal article" date="2012" name="Nat. Biotechnol.">
        <title>Reference genome sequence of the model plant Setaria.</title>
        <authorList>
            <person name="Bennetzen J.L."/>
            <person name="Schmutz J."/>
            <person name="Wang H."/>
            <person name="Percifield R."/>
            <person name="Hawkins J."/>
            <person name="Pontaroli A.C."/>
            <person name="Estep M."/>
            <person name="Feng L."/>
            <person name="Vaughn J.N."/>
            <person name="Grimwood J."/>
            <person name="Jenkins J."/>
            <person name="Barry K."/>
            <person name="Lindquist E."/>
            <person name="Hellsten U."/>
            <person name="Deshpande S."/>
            <person name="Wang X."/>
            <person name="Wu X."/>
            <person name="Mitros T."/>
            <person name="Triplett J."/>
            <person name="Yang X."/>
            <person name="Ye C.Y."/>
            <person name="Mauro-Herrera M."/>
            <person name="Wang L."/>
            <person name="Li P."/>
            <person name="Sharma M."/>
            <person name="Sharma R."/>
            <person name="Ronald P.C."/>
            <person name="Panaud O."/>
            <person name="Kellogg E.A."/>
            <person name="Brutnell T.P."/>
            <person name="Doust A.N."/>
            <person name="Tuskan G.A."/>
            <person name="Rokhsar D."/>
            <person name="Devos K.M."/>
        </authorList>
    </citation>
    <scope>NUCLEOTIDE SEQUENCE [LARGE SCALE GENOMIC DNA]</scope>
    <source>
        <strain evidence="2">cv. Yugu1</strain>
    </source>
</reference>
<dbReference type="HOGENOM" id="CLU_2890057_0_0_1"/>
<dbReference type="AlphaFoldDB" id="K3Z1Q2"/>
<dbReference type="InParanoid" id="K3Z1Q2"/>
<keyword evidence="2" id="KW-1185">Reference proteome</keyword>
<reference evidence="1" key="2">
    <citation type="submission" date="2018-08" db="UniProtKB">
        <authorList>
            <consortium name="EnsemblPlants"/>
        </authorList>
    </citation>
    <scope>IDENTIFICATION</scope>
    <source>
        <strain evidence="1">Yugu1</strain>
    </source>
</reference>